<gene>
    <name evidence="1" type="ORF">GCM10023144_04370</name>
</gene>
<sequence>MISRAKSARLAGRPPWHQYLLLAACVAAPLIGGIALAWSDARRIERETAAHAAATVAERLGIRENPDLPAFDPASAVLVHEATLAGLGYWAVTRRHSDRAQFIQGYLFARPMAASPFAGWYAANGERMSFPEH</sequence>
<keyword evidence="2" id="KW-1185">Reference proteome</keyword>
<protein>
    <submittedName>
        <fullName evidence="1">Uncharacterized protein</fullName>
    </submittedName>
</protein>
<dbReference type="Proteomes" id="UP001501671">
    <property type="component" value="Unassembled WGS sequence"/>
</dbReference>
<dbReference type="PROSITE" id="PS51257">
    <property type="entry name" value="PROKAR_LIPOPROTEIN"/>
    <property type="match status" value="1"/>
</dbReference>
<organism evidence="1 2">
    <name type="scientific">Pigmentiphaga soli</name>
    <dbReference type="NCBI Taxonomy" id="1007095"/>
    <lineage>
        <taxon>Bacteria</taxon>
        <taxon>Pseudomonadati</taxon>
        <taxon>Pseudomonadota</taxon>
        <taxon>Betaproteobacteria</taxon>
        <taxon>Burkholderiales</taxon>
        <taxon>Alcaligenaceae</taxon>
        <taxon>Pigmentiphaga</taxon>
    </lineage>
</organism>
<evidence type="ECO:0000313" key="2">
    <source>
        <dbReference type="Proteomes" id="UP001501671"/>
    </source>
</evidence>
<dbReference type="RefSeq" id="WP_345245846.1">
    <property type="nucleotide sequence ID" value="NZ_BAABFO010000001.1"/>
</dbReference>
<proteinExistence type="predicted"/>
<comment type="caution">
    <text evidence="1">The sequence shown here is derived from an EMBL/GenBank/DDBJ whole genome shotgun (WGS) entry which is preliminary data.</text>
</comment>
<evidence type="ECO:0000313" key="1">
    <source>
        <dbReference type="EMBL" id="GAA4323493.1"/>
    </source>
</evidence>
<dbReference type="EMBL" id="BAABFO010000001">
    <property type="protein sequence ID" value="GAA4323493.1"/>
    <property type="molecule type" value="Genomic_DNA"/>
</dbReference>
<accession>A0ABP8GFN2</accession>
<reference evidence="2" key="1">
    <citation type="journal article" date="2019" name="Int. J. Syst. Evol. Microbiol.">
        <title>The Global Catalogue of Microorganisms (GCM) 10K type strain sequencing project: providing services to taxonomists for standard genome sequencing and annotation.</title>
        <authorList>
            <consortium name="The Broad Institute Genomics Platform"/>
            <consortium name="The Broad Institute Genome Sequencing Center for Infectious Disease"/>
            <person name="Wu L."/>
            <person name="Ma J."/>
        </authorList>
    </citation>
    <scope>NUCLEOTIDE SEQUENCE [LARGE SCALE GENOMIC DNA]</scope>
    <source>
        <strain evidence="2">JCM 17666</strain>
    </source>
</reference>
<name>A0ABP8GFN2_9BURK</name>